<dbReference type="Proteomes" id="UP000489600">
    <property type="component" value="Unassembled WGS sequence"/>
</dbReference>
<feature type="compositionally biased region" description="Polar residues" evidence="1">
    <location>
        <begin position="67"/>
        <end position="84"/>
    </location>
</feature>
<feature type="region of interest" description="Disordered" evidence="1">
    <location>
        <begin position="65"/>
        <end position="95"/>
    </location>
</feature>
<name>A0A565AT30_9BRAS</name>
<evidence type="ECO:0000313" key="2">
    <source>
        <dbReference type="EMBL" id="VVA92512.1"/>
    </source>
</evidence>
<organism evidence="2 3">
    <name type="scientific">Arabis nemorensis</name>
    <dbReference type="NCBI Taxonomy" id="586526"/>
    <lineage>
        <taxon>Eukaryota</taxon>
        <taxon>Viridiplantae</taxon>
        <taxon>Streptophyta</taxon>
        <taxon>Embryophyta</taxon>
        <taxon>Tracheophyta</taxon>
        <taxon>Spermatophyta</taxon>
        <taxon>Magnoliopsida</taxon>
        <taxon>eudicotyledons</taxon>
        <taxon>Gunneridae</taxon>
        <taxon>Pentapetalae</taxon>
        <taxon>rosids</taxon>
        <taxon>malvids</taxon>
        <taxon>Brassicales</taxon>
        <taxon>Brassicaceae</taxon>
        <taxon>Arabideae</taxon>
        <taxon>Arabis</taxon>
    </lineage>
</organism>
<protein>
    <submittedName>
        <fullName evidence="2">Uncharacterized protein</fullName>
    </submittedName>
</protein>
<accession>A0A565AT30</accession>
<gene>
    <name evidence="2" type="ORF">ANE_LOCUS2957</name>
</gene>
<dbReference type="EMBL" id="CABITT030000001">
    <property type="protein sequence ID" value="VVA92512.1"/>
    <property type="molecule type" value="Genomic_DNA"/>
</dbReference>
<proteinExistence type="predicted"/>
<dbReference type="AlphaFoldDB" id="A0A565AT30"/>
<comment type="caution">
    <text evidence="2">The sequence shown here is derived from an EMBL/GenBank/DDBJ whole genome shotgun (WGS) entry which is preliminary data.</text>
</comment>
<evidence type="ECO:0000256" key="1">
    <source>
        <dbReference type="SAM" id="MobiDB-lite"/>
    </source>
</evidence>
<keyword evidence="3" id="KW-1185">Reference proteome</keyword>
<sequence>MHPEEPPQMDMELLHPHGTIPAIEASPSRLLLEQPPRTQNSISDFLLVNGNKITPEILSTVYESYKSHQQNPTSSSVPLQGTETQRNKSKGIDTMNGFDELLAVEASRYHATKQKKD</sequence>
<reference evidence="2" key="1">
    <citation type="submission" date="2019-07" db="EMBL/GenBank/DDBJ databases">
        <authorList>
            <person name="Dittberner H."/>
        </authorList>
    </citation>
    <scope>NUCLEOTIDE SEQUENCE [LARGE SCALE GENOMIC DNA]</scope>
</reference>
<evidence type="ECO:0000313" key="3">
    <source>
        <dbReference type="Proteomes" id="UP000489600"/>
    </source>
</evidence>